<dbReference type="GO" id="GO:0030170">
    <property type="term" value="F:pyridoxal phosphate binding"/>
    <property type="evidence" value="ECO:0007669"/>
    <property type="project" value="InterPro"/>
</dbReference>
<keyword evidence="2 6" id="KW-0032">Aminotransferase</keyword>
<organism evidence="6 7">
    <name type="scientific">Virgibacillus chiguensis</name>
    <dbReference type="NCBI Taxonomy" id="411959"/>
    <lineage>
        <taxon>Bacteria</taxon>
        <taxon>Bacillati</taxon>
        <taxon>Bacillota</taxon>
        <taxon>Bacilli</taxon>
        <taxon>Bacillales</taxon>
        <taxon>Bacillaceae</taxon>
        <taxon>Virgibacillus</taxon>
    </lineage>
</organism>
<name>A0A1M5XJM2_9BACI</name>
<keyword evidence="3 6" id="KW-0808">Transferase</keyword>
<dbReference type="CDD" id="cd00610">
    <property type="entry name" value="OAT_like"/>
    <property type="match status" value="1"/>
</dbReference>
<dbReference type="AlphaFoldDB" id="A0A1M5XJM2"/>
<accession>A0A1M5XJM2</accession>
<dbReference type="OrthoDB" id="9807885at2"/>
<dbReference type="InterPro" id="IPR015424">
    <property type="entry name" value="PyrdxlP-dep_Trfase"/>
</dbReference>
<evidence type="ECO:0000256" key="2">
    <source>
        <dbReference type="ARBA" id="ARBA00022576"/>
    </source>
</evidence>
<protein>
    <submittedName>
        <fullName evidence="6">Adenosylmethionine-8-amino-7-oxononanoate aminotransferase</fullName>
    </submittedName>
</protein>
<dbReference type="RefSeq" id="WP_073013287.1">
    <property type="nucleotide sequence ID" value="NZ_FQXD01000028.1"/>
</dbReference>
<proteinExistence type="inferred from homology"/>
<dbReference type="InterPro" id="IPR005814">
    <property type="entry name" value="Aminotrans_3"/>
</dbReference>
<evidence type="ECO:0000256" key="4">
    <source>
        <dbReference type="ARBA" id="ARBA00022898"/>
    </source>
</evidence>
<keyword evidence="4 5" id="KW-0663">Pyridoxal phosphate</keyword>
<dbReference type="InterPro" id="IPR015421">
    <property type="entry name" value="PyrdxlP-dep_Trfase_major"/>
</dbReference>
<evidence type="ECO:0000313" key="6">
    <source>
        <dbReference type="EMBL" id="SHH99832.1"/>
    </source>
</evidence>
<reference evidence="7" key="1">
    <citation type="submission" date="2016-11" db="EMBL/GenBank/DDBJ databases">
        <authorList>
            <person name="Varghese N."/>
            <person name="Submissions S."/>
        </authorList>
    </citation>
    <scope>NUCLEOTIDE SEQUENCE [LARGE SCALE GENOMIC DNA]</scope>
    <source>
        <strain evidence="7">CGMCC 1.6496</strain>
    </source>
</reference>
<evidence type="ECO:0000313" key="7">
    <source>
        <dbReference type="Proteomes" id="UP000184079"/>
    </source>
</evidence>
<dbReference type="NCBIfam" id="NF005812">
    <property type="entry name" value="PRK07678.1"/>
    <property type="match status" value="1"/>
</dbReference>
<dbReference type="PANTHER" id="PTHR43094">
    <property type="entry name" value="AMINOTRANSFERASE"/>
    <property type="match status" value="1"/>
</dbReference>
<dbReference type="GO" id="GO:0008483">
    <property type="term" value="F:transaminase activity"/>
    <property type="evidence" value="ECO:0007669"/>
    <property type="project" value="UniProtKB-KW"/>
</dbReference>
<evidence type="ECO:0000256" key="5">
    <source>
        <dbReference type="RuleBase" id="RU003560"/>
    </source>
</evidence>
<keyword evidence="7" id="KW-1185">Reference proteome</keyword>
<comment type="similarity">
    <text evidence="1 5">Belongs to the class-III pyridoxal-phosphate-dependent aminotransferase family.</text>
</comment>
<evidence type="ECO:0000256" key="1">
    <source>
        <dbReference type="ARBA" id="ARBA00008954"/>
    </source>
</evidence>
<dbReference type="SUPFAM" id="SSF53383">
    <property type="entry name" value="PLP-dependent transferases"/>
    <property type="match status" value="1"/>
</dbReference>
<dbReference type="FunFam" id="3.40.640.10:FF:000014">
    <property type="entry name" value="Adenosylmethionine-8-amino-7-oxononanoate aminotransferase, probable"/>
    <property type="match status" value="1"/>
</dbReference>
<gene>
    <name evidence="6" type="ORF">SAMN05421807_12812</name>
</gene>
<dbReference type="Pfam" id="PF00202">
    <property type="entry name" value="Aminotran_3"/>
    <property type="match status" value="1"/>
</dbReference>
<sequence length="462" mass="51291">MKEEMEIRSVTEEKPSHLWHAMHRHDPQVKQLVAVKGEGGWFTDEAGNCYLDGVSGLWCLNLGHGRQEIIEACAAQMGKLTYVPLTMSHQPALQLATKLSDLLGGNYQCFFSNSGSEANETAFKIARQYHKQTGNPEKYKIISRYRSYHGNTLGALSATAQANRRVKYDPAVPGFLHVYPPYAYRSIFNGTKEESDLKAAQLVEDTIRWEGEETVAAFIMEPFISGGGVLIPSMEYIERVQDICNRYNVVLIMDEVVSGFGRTGEMFGFMHANAVQPDIVTMAKGLTSGYLPLGATAVKDKIYQSFKSVGKDNHFRHVSTYGGHPAACAVALKNIEIIERENVVQRVHDLAKSHLNALQRLTKYDHVGEVRQIGFLVGLEMVEDKATKEPLADEKMVGILQNCKQRGLIIGRNGDTVPGQNNVIIIAPPLTSTEEDLMFLVETVTDVFNHLFGSNISESIPL</sequence>
<dbReference type="EMBL" id="FQXD01000028">
    <property type="protein sequence ID" value="SHH99832.1"/>
    <property type="molecule type" value="Genomic_DNA"/>
</dbReference>
<dbReference type="Gene3D" id="3.40.640.10">
    <property type="entry name" value="Type I PLP-dependent aspartate aminotransferase-like (Major domain)"/>
    <property type="match status" value="1"/>
</dbReference>
<evidence type="ECO:0000256" key="3">
    <source>
        <dbReference type="ARBA" id="ARBA00022679"/>
    </source>
</evidence>
<dbReference type="InterPro" id="IPR049704">
    <property type="entry name" value="Aminotrans_3_PPA_site"/>
</dbReference>
<dbReference type="Gene3D" id="3.90.1150.10">
    <property type="entry name" value="Aspartate Aminotransferase, domain 1"/>
    <property type="match status" value="1"/>
</dbReference>
<dbReference type="Proteomes" id="UP000184079">
    <property type="component" value="Unassembled WGS sequence"/>
</dbReference>
<dbReference type="InterPro" id="IPR015422">
    <property type="entry name" value="PyrdxlP-dep_Trfase_small"/>
</dbReference>
<dbReference type="PANTHER" id="PTHR43094:SF1">
    <property type="entry name" value="AMINOTRANSFERASE CLASS-III"/>
    <property type="match status" value="1"/>
</dbReference>
<dbReference type="PROSITE" id="PS00600">
    <property type="entry name" value="AA_TRANSFER_CLASS_3"/>
    <property type="match status" value="1"/>
</dbReference>